<keyword evidence="2" id="KW-1185">Reference proteome</keyword>
<dbReference type="Proteomes" id="UP001444661">
    <property type="component" value="Unassembled WGS sequence"/>
</dbReference>
<evidence type="ECO:0000313" key="1">
    <source>
        <dbReference type="EMBL" id="KAK8023585.1"/>
    </source>
</evidence>
<proteinExistence type="predicted"/>
<evidence type="ECO:0000313" key="2">
    <source>
        <dbReference type="Proteomes" id="UP001444661"/>
    </source>
</evidence>
<organism evidence="1 2">
    <name type="scientific">Apiospora rasikravindrae</name>
    <dbReference type="NCBI Taxonomy" id="990691"/>
    <lineage>
        <taxon>Eukaryota</taxon>
        <taxon>Fungi</taxon>
        <taxon>Dikarya</taxon>
        <taxon>Ascomycota</taxon>
        <taxon>Pezizomycotina</taxon>
        <taxon>Sordariomycetes</taxon>
        <taxon>Xylariomycetidae</taxon>
        <taxon>Amphisphaeriales</taxon>
        <taxon>Apiosporaceae</taxon>
        <taxon>Apiospora</taxon>
    </lineage>
</organism>
<reference evidence="1 2" key="1">
    <citation type="submission" date="2023-01" db="EMBL/GenBank/DDBJ databases">
        <title>Analysis of 21 Apiospora genomes using comparative genomics revels a genus with tremendous synthesis potential of carbohydrate active enzymes and secondary metabolites.</title>
        <authorList>
            <person name="Sorensen T."/>
        </authorList>
    </citation>
    <scope>NUCLEOTIDE SEQUENCE [LARGE SCALE GENOMIC DNA]</scope>
    <source>
        <strain evidence="1 2">CBS 33761</strain>
    </source>
</reference>
<name>A0ABR1S1N7_9PEZI</name>
<accession>A0ABR1S1N7</accession>
<gene>
    <name evidence="1" type="ORF">PG993_011651</name>
</gene>
<dbReference type="EMBL" id="JAQQWK010000011">
    <property type="protein sequence ID" value="KAK8023585.1"/>
    <property type="molecule type" value="Genomic_DNA"/>
</dbReference>
<protein>
    <submittedName>
        <fullName evidence="1">Uncharacterized protein</fullName>
    </submittedName>
</protein>
<comment type="caution">
    <text evidence="1">The sequence shown here is derived from an EMBL/GenBank/DDBJ whole genome shotgun (WGS) entry which is preliminary data.</text>
</comment>
<sequence>MKGPNQDATVLGPNTADSPWAAWSSKVQGKPCDTELAKRCNSALYSAMSGRAFVITEGVPSGWWTAPSASAM</sequence>